<dbReference type="CDD" id="cd04725">
    <property type="entry name" value="OMP_decarboxylase_like"/>
    <property type="match status" value="1"/>
</dbReference>
<keyword evidence="12" id="KW-1185">Reference proteome</keyword>
<dbReference type="GO" id="GO:0044205">
    <property type="term" value="P:'de novo' UMP biosynthetic process"/>
    <property type="evidence" value="ECO:0007669"/>
    <property type="project" value="UniProtKB-UniPathway"/>
</dbReference>
<dbReference type="GO" id="GO:0004590">
    <property type="term" value="F:orotidine-5'-phosphate decarboxylase activity"/>
    <property type="evidence" value="ECO:0007669"/>
    <property type="project" value="UniProtKB-EC"/>
</dbReference>
<dbReference type="InterPro" id="IPR011060">
    <property type="entry name" value="RibuloseP-bd_barrel"/>
</dbReference>
<evidence type="ECO:0000256" key="3">
    <source>
        <dbReference type="ARBA" id="ARBA00012321"/>
    </source>
</evidence>
<dbReference type="OrthoDB" id="94124at2157"/>
<name>A0A060HKH4_9ARCH</name>
<dbReference type="PANTHER" id="PTHR43375">
    <property type="entry name" value="OROTIDINE 5'-PHOSPHATE DECARBOXYLASE"/>
    <property type="match status" value="1"/>
</dbReference>
<evidence type="ECO:0000256" key="8">
    <source>
        <dbReference type="ARBA" id="ARBA00033428"/>
    </source>
</evidence>
<dbReference type="HOGENOM" id="CLU_067069_2_0_2"/>
<dbReference type="UniPathway" id="UPA00070">
    <property type="reaction ID" value="UER00120"/>
</dbReference>
<proteinExistence type="inferred from homology"/>
<comment type="pathway">
    <text evidence="1">Pyrimidine metabolism; UMP biosynthesis via de novo pathway; UMP from orotate: step 2/2.</text>
</comment>
<keyword evidence="5" id="KW-0210">Decarboxylase</keyword>
<evidence type="ECO:0000256" key="6">
    <source>
        <dbReference type="ARBA" id="ARBA00022975"/>
    </source>
</evidence>
<dbReference type="InterPro" id="IPR011995">
    <property type="entry name" value="OMPdecase_type-2"/>
</dbReference>
<dbReference type="EMBL" id="CP007536">
    <property type="protein sequence ID" value="AIC15968.1"/>
    <property type="molecule type" value="Genomic_DNA"/>
</dbReference>
<dbReference type="InterPro" id="IPR001754">
    <property type="entry name" value="OMPdeCOase_dom"/>
</dbReference>
<dbReference type="PANTHER" id="PTHR43375:SF1">
    <property type="entry name" value="OROTIDINE 5'-PHOSPHATE DECARBOXYLASE"/>
    <property type="match status" value="1"/>
</dbReference>
<evidence type="ECO:0000313" key="12">
    <source>
        <dbReference type="Proteomes" id="UP000027093"/>
    </source>
</evidence>
<evidence type="ECO:0000256" key="1">
    <source>
        <dbReference type="ARBA" id="ARBA00004861"/>
    </source>
</evidence>
<dbReference type="Proteomes" id="UP000027093">
    <property type="component" value="Chromosome"/>
</dbReference>
<evidence type="ECO:0000313" key="11">
    <source>
        <dbReference type="EMBL" id="AIC15968.1"/>
    </source>
</evidence>
<dbReference type="InterPro" id="IPR013785">
    <property type="entry name" value="Aldolase_TIM"/>
</dbReference>
<dbReference type="GO" id="GO:0006207">
    <property type="term" value="P:'de novo' pyrimidine nucleobase biosynthetic process"/>
    <property type="evidence" value="ECO:0007669"/>
    <property type="project" value="InterPro"/>
</dbReference>
<dbReference type="KEGG" id="nvn:NVIE_017100"/>
<keyword evidence="6" id="KW-0665">Pyrimidine biosynthesis</keyword>
<evidence type="ECO:0000256" key="9">
    <source>
        <dbReference type="ARBA" id="ARBA00049157"/>
    </source>
</evidence>
<dbReference type="Gene3D" id="3.20.20.70">
    <property type="entry name" value="Aldolase class I"/>
    <property type="match status" value="1"/>
</dbReference>
<protein>
    <recommendedName>
        <fullName evidence="4">Orotidine 5'-phosphate decarboxylase</fullName>
        <ecNumber evidence="3">4.1.1.23</ecNumber>
    </recommendedName>
    <alternativeName>
        <fullName evidence="8">OMP decarboxylase</fullName>
    </alternativeName>
</protein>
<accession>A0A060HKH4</accession>
<dbReference type="Pfam" id="PF00215">
    <property type="entry name" value="OMPdecase"/>
    <property type="match status" value="1"/>
</dbReference>
<organism evidence="11 12">
    <name type="scientific">Nitrososphaera viennensis EN76</name>
    <dbReference type="NCBI Taxonomy" id="926571"/>
    <lineage>
        <taxon>Archaea</taxon>
        <taxon>Nitrososphaerota</taxon>
        <taxon>Nitrososphaeria</taxon>
        <taxon>Nitrososphaerales</taxon>
        <taxon>Nitrososphaeraceae</taxon>
        <taxon>Nitrososphaera</taxon>
    </lineage>
</organism>
<keyword evidence="7 11" id="KW-0456">Lyase</keyword>
<evidence type="ECO:0000256" key="7">
    <source>
        <dbReference type="ARBA" id="ARBA00023239"/>
    </source>
</evidence>
<dbReference type="STRING" id="926571.NVIE_017100"/>
<reference evidence="11 12" key="1">
    <citation type="journal article" date="2014" name="Int. J. Syst. Evol. Microbiol.">
        <title>Nitrososphaera viennensis gen. nov., sp. nov., an aerobic and mesophilic, ammonia-oxidizing archaeon from soil and a member of the archaeal phylum Thaumarchaeota.</title>
        <authorList>
            <person name="Stieglmeier M."/>
            <person name="Klingl A."/>
            <person name="Alves R.J."/>
            <person name="Rittmann S.K."/>
            <person name="Melcher M."/>
            <person name="Leisch N."/>
            <person name="Schleper C."/>
        </authorList>
    </citation>
    <scope>NUCLEOTIDE SEQUENCE [LARGE SCALE GENOMIC DNA]</scope>
    <source>
        <strain evidence="11">EN76</strain>
    </source>
</reference>
<dbReference type="AlphaFoldDB" id="A0A060HKH4"/>
<feature type="domain" description="Orotidine 5'-phosphate decarboxylase" evidence="10">
    <location>
        <begin position="22"/>
        <end position="245"/>
    </location>
</feature>
<dbReference type="EC" id="4.1.1.23" evidence="3"/>
<comment type="catalytic activity">
    <reaction evidence="9">
        <text>orotidine 5'-phosphate + H(+) = UMP + CO2</text>
        <dbReference type="Rhea" id="RHEA:11596"/>
        <dbReference type="ChEBI" id="CHEBI:15378"/>
        <dbReference type="ChEBI" id="CHEBI:16526"/>
        <dbReference type="ChEBI" id="CHEBI:57538"/>
        <dbReference type="ChEBI" id="CHEBI:57865"/>
        <dbReference type="EC" id="4.1.1.23"/>
    </reaction>
</comment>
<dbReference type="SMART" id="SM00934">
    <property type="entry name" value="OMPdecase"/>
    <property type="match status" value="1"/>
</dbReference>
<dbReference type="GeneID" id="74946975"/>
<evidence type="ECO:0000256" key="2">
    <source>
        <dbReference type="ARBA" id="ARBA00008847"/>
    </source>
</evidence>
<sequence>MTSSSSSFSQRMAQLAGKKKSRIVVALDPAANKRNLKQFAIRTIDAVAGEACAVKFNFHLLLPLSSREIAEVTKRAHSRRLLCIADIKLNDIGDTNEVALEHLAKMGFDAAIANPFMGANTLASLAKKAHALGMGLIALVYMSHPDAADGYGLQAHGGMMMYRIFLDRAIKAYVDGIVVGATQADILNEISEKKKELKISLPVYSPGVGAQGGDARQAVKSGSDYLIIGRSIFQAKDQAAAARRFRLLAASPSP</sequence>
<evidence type="ECO:0000256" key="5">
    <source>
        <dbReference type="ARBA" id="ARBA00022793"/>
    </source>
</evidence>
<dbReference type="SUPFAM" id="SSF51366">
    <property type="entry name" value="Ribulose-phoshate binding barrel"/>
    <property type="match status" value="1"/>
</dbReference>
<evidence type="ECO:0000259" key="10">
    <source>
        <dbReference type="SMART" id="SM00934"/>
    </source>
</evidence>
<comment type="similarity">
    <text evidence="2">Belongs to the OMP decarboxylase family. Type 2 subfamily.</text>
</comment>
<dbReference type="RefSeq" id="WP_075054850.1">
    <property type="nucleotide sequence ID" value="NZ_CP007536.1"/>
</dbReference>
<gene>
    <name evidence="11" type="primary">pyrF</name>
    <name evidence="11" type="ORF">NVIE_017100</name>
</gene>
<evidence type="ECO:0000256" key="4">
    <source>
        <dbReference type="ARBA" id="ARBA00021923"/>
    </source>
</evidence>